<dbReference type="EMBL" id="NGKW01000019">
    <property type="protein sequence ID" value="OTN86263.1"/>
    <property type="molecule type" value="Genomic_DNA"/>
</dbReference>
<name>A0A242AYX8_ENTFC</name>
<comment type="caution">
    <text evidence="1">The sequence shown here is derived from an EMBL/GenBank/DDBJ whole genome shotgun (WGS) entry which is preliminary data.</text>
</comment>
<reference evidence="1 2" key="1">
    <citation type="submission" date="2017-05" db="EMBL/GenBank/DDBJ databases">
        <title>The Genome Sequence of Enterococcus faecium 7H8_DIV0219.</title>
        <authorList>
            <consortium name="The Broad Institute Genomics Platform"/>
            <consortium name="The Broad Institute Genomic Center for Infectious Diseases"/>
            <person name="Earl A."/>
            <person name="Manson A."/>
            <person name="Schwartman J."/>
            <person name="Gilmore M."/>
            <person name="Abouelleil A."/>
            <person name="Cao P."/>
            <person name="Chapman S."/>
            <person name="Cusick C."/>
            <person name="Shea T."/>
            <person name="Young S."/>
            <person name="Neafsey D."/>
            <person name="Nusbaum C."/>
            <person name="Birren B."/>
        </authorList>
    </citation>
    <scope>NUCLEOTIDE SEQUENCE [LARGE SCALE GENOMIC DNA]</scope>
    <source>
        <strain evidence="1 2">7H8_DIV0219</strain>
    </source>
</reference>
<evidence type="ECO:0000313" key="2">
    <source>
        <dbReference type="Proteomes" id="UP000194885"/>
    </source>
</evidence>
<dbReference type="AlphaFoldDB" id="A0A242AYX8"/>
<sequence>MIISTELKINTTEAKKIVDSKANITRNELVSKVTKFSNVQDKSIKVIRPWQKKVL</sequence>
<organism evidence="1 2">
    <name type="scientific">Enterococcus faecium</name>
    <name type="common">Streptococcus faecium</name>
    <dbReference type="NCBI Taxonomy" id="1352"/>
    <lineage>
        <taxon>Bacteria</taxon>
        <taxon>Bacillati</taxon>
        <taxon>Bacillota</taxon>
        <taxon>Bacilli</taxon>
        <taxon>Lactobacillales</taxon>
        <taxon>Enterococcaceae</taxon>
        <taxon>Enterococcus</taxon>
    </lineage>
</organism>
<dbReference type="RefSeq" id="WP_179189924.1">
    <property type="nucleotide sequence ID" value="NZ_NGKW01000019.1"/>
</dbReference>
<gene>
    <name evidence="1" type="ORF">A5810_003038</name>
</gene>
<accession>A0A242AYX8</accession>
<dbReference type="Proteomes" id="UP000194885">
    <property type="component" value="Unassembled WGS sequence"/>
</dbReference>
<proteinExistence type="predicted"/>
<evidence type="ECO:0000313" key="1">
    <source>
        <dbReference type="EMBL" id="OTN86263.1"/>
    </source>
</evidence>
<protein>
    <submittedName>
        <fullName evidence="1">Uncharacterized protein</fullName>
    </submittedName>
</protein>